<dbReference type="EMBL" id="JAMZIH010006273">
    <property type="protein sequence ID" value="KAJ1674095.1"/>
    <property type="molecule type" value="Genomic_DNA"/>
</dbReference>
<dbReference type="Proteomes" id="UP001145114">
    <property type="component" value="Unassembled WGS sequence"/>
</dbReference>
<keyword evidence="2" id="KW-1185">Reference proteome</keyword>
<sequence>MSLTEQAYVKVDSLPYIDKEYNDPEIKAKVDALVEEELKSGRRPTRELDLPQPVTLFQGNPLLRAEYDRVKARKPMPRFDVERYKLEPPAGDAAASGKAWRRAAENAAAQLEHQALRMINLELLQQFGANAWQRHNFDLERILEEIQGSAERLRHECDLVNKARKAEQTEAEARLRRLQTRWIDSINKNLQIELACQALEAEIWQLESQLGARMGSGE</sequence>
<comment type="caution">
    <text evidence="1">The sequence shown here is derived from an EMBL/GenBank/DDBJ whole genome shotgun (WGS) entry which is preliminary data.</text>
</comment>
<reference evidence="1" key="1">
    <citation type="submission" date="2022-06" db="EMBL/GenBank/DDBJ databases">
        <title>Phylogenomic reconstructions and comparative analyses of Kickxellomycotina fungi.</title>
        <authorList>
            <person name="Reynolds N.K."/>
            <person name="Stajich J.E."/>
            <person name="Barry K."/>
            <person name="Grigoriev I.V."/>
            <person name="Crous P."/>
            <person name="Smith M.E."/>
        </authorList>
    </citation>
    <scope>NUCLEOTIDE SEQUENCE</scope>
    <source>
        <strain evidence="1">RSA 2271</strain>
    </source>
</reference>
<organism evidence="1 2">
    <name type="scientific">Spiromyces aspiralis</name>
    <dbReference type="NCBI Taxonomy" id="68401"/>
    <lineage>
        <taxon>Eukaryota</taxon>
        <taxon>Fungi</taxon>
        <taxon>Fungi incertae sedis</taxon>
        <taxon>Zoopagomycota</taxon>
        <taxon>Kickxellomycotina</taxon>
        <taxon>Kickxellomycetes</taxon>
        <taxon>Kickxellales</taxon>
        <taxon>Kickxellaceae</taxon>
        <taxon>Spiromyces</taxon>
    </lineage>
</organism>
<name>A0ACC1HFE2_9FUNG</name>
<proteinExistence type="predicted"/>
<protein>
    <submittedName>
        <fullName evidence="1">Uncharacterized protein</fullName>
    </submittedName>
</protein>
<evidence type="ECO:0000313" key="2">
    <source>
        <dbReference type="Proteomes" id="UP001145114"/>
    </source>
</evidence>
<gene>
    <name evidence="1" type="ORF">EV182_003977</name>
</gene>
<evidence type="ECO:0000313" key="1">
    <source>
        <dbReference type="EMBL" id="KAJ1674095.1"/>
    </source>
</evidence>
<accession>A0ACC1HFE2</accession>